<keyword evidence="6 7" id="KW-0472">Membrane</keyword>
<evidence type="ECO:0000256" key="4">
    <source>
        <dbReference type="ARBA" id="ARBA00022801"/>
    </source>
</evidence>
<dbReference type="InterPro" id="IPR019405">
    <property type="entry name" value="Lactonase_7-beta_prop"/>
</dbReference>
<dbReference type="Gene3D" id="1.20.1540.10">
    <property type="entry name" value="Rhomboid-like"/>
    <property type="match status" value="1"/>
</dbReference>
<evidence type="ECO:0000256" key="1">
    <source>
        <dbReference type="ARBA" id="ARBA00004141"/>
    </source>
</evidence>
<evidence type="ECO:0000259" key="8">
    <source>
        <dbReference type="Pfam" id="PF01694"/>
    </source>
</evidence>
<dbReference type="RefSeq" id="WP_110273346.1">
    <property type="nucleotide sequence ID" value="NZ_QJJG01000004.1"/>
</dbReference>
<evidence type="ECO:0000256" key="2">
    <source>
        <dbReference type="ARBA" id="ARBA00009045"/>
    </source>
</evidence>
<name>A0A318FY11_KLEOX</name>
<dbReference type="GO" id="GO:0016020">
    <property type="term" value="C:membrane"/>
    <property type="evidence" value="ECO:0007669"/>
    <property type="project" value="UniProtKB-SubCell"/>
</dbReference>
<dbReference type="GO" id="GO:0004252">
    <property type="term" value="F:serine-type endopeptidase activity"/>
    <property type="evidence" value="ECO:0007669"/>
    <property type="project" value="InterPro"/>
</dbReference>
<evidence type="ECO:0000313" key="10">
    <source>
        <dbReference type="Proteomes" id="UP000247485"/>
    </source>
</evidence>
<dbReference type="PANTHER" id="PTHR43731">
    <property type="entry name" value="RHOMBOID PROTEASE"/>
    <property type="match status" value="1"/>
</dbReference>
<feature type="transmembrane region" description="Helical" evidence="7">
    <location>
        <begin position="144"/>
        <end position="167"/>
    </location>
</feature>
<evidence type="ECO:0000256" key="5">
    <source>
        <dbReference type="ARBA" id="ARBA00022989"/>
    </source>
</evidence>
<comment type="caution">
    <text evidence="9">The sequence shown here is derived from an EMBL/GenBank/DDBJ whole genome shotgun (WGS) entry which is preliminary data.</text>
</comment>
<feature type="transmembrane region" description="Helical" evidence="7">
    <location>
        <begin position="16"/>
        <end position="34"/>
    </location>
</feature>
<dbReference type="Proteomes" id="UP000247485">
    <property type="component" value="Unassembled WGS sequence"/>
</dbReference>
<dbReference type="PANTHER" id="PTHR43731:SF14">
    <property type="entry name" value="PRESENILIN-ASSOCIATED RHOMBOID-LIKE PROTEIN, MITOCHONDRIAL"/>
    <property type="match status" value="1"/>
</dbReference>
<keyword evidence="3 7" id="KW-0812">Transmembrane</keyword>
<dbReference type="SUPFAM" id="SSF144091">
    <property type="entry name" value="Rhomboid-like"/>
    <property type="match status" value="1"/>
</dbReference>
<evidence type="ECO:0000313" key="9">
    <source>
        <dbReference type="EMBL" id="PXW47198.1"/>
    </source>
</evidence>
<comment type="similarity">
    <text evidence="2">Belongs to the peptidase S54 family.</text>
</comment>
<feature type="transmembrane region" description="Helical" evidence="7">
    <location>
        <begin position="202"/>
        <end position="222"/>
    </location>
</feature>
<comment type="subcellular location">
    <subcellularLocation>
        <location evidence="1">Membrane</location>
        <topology evidence="1">Multi-pass membrane protein</topology>
    </subcellularLocation>
</comment>
<evidence type="ECO:0000256" key="7">
    <source>
        <dbReference type="SAM" id="Phobius"/>
    </source>
</evidence>
<protein>
    <submittedName>
        <fullName evidence="9">YVTN family beta-propeller protein</fullName>
    </submittedName>
</protein>
<gene>
    <name evidence="9" type="ORF">DET57_104260</name>
</gene>
<dbReference type="InterPro" id="IPR035952">
    <property type="entry name" value="Rhomboid-like_sf"/>
</dbReference>
<dbReference type="Pfam" id="PF10282">
    <property type="entry name" value="Lactonase"/>
    <property type="match status" value="1"/>
</dbReference>
<feature type="transmembrane region" description="Helical" evidence="7">
    <location>
        <begin position="71"/>
        <end position="92"/>
    </location>
</feature>
<feature type="domain" description="Peptidase S54 rhomboid" evidence="8">
    <location>
        <begin position="62"/>
        <end position="218"/>
    </location>
</feature>
<dbReference type="Pfam" id="PF01694">
    <property type="entry name" value="Rhomboid"/>
    <property type="match status" value="1"/>
</dbReference>
<sequence>MAAQHFNSPSFVVVKIPYVTFLLIALNVVWFGYFSRSSVDGDINHATLIHLGANVAALTLTGESWRLVVSLFLHGSFSHLFLNMLALAVIGAVAERLLGRWRLLVVYLLSGSFGSLVSACYALSDRGTGGETVIHFLSLAPQVIISIGASGAIMGLAGASIVALVFAEPGTRSENDRRRLYSVLGMVVLTLLYGTQQEVDNASHVGGLCAGAAIGFAIVLIQMGSRKKLLLDALLFCGCCALLLGGTWLAQRQIDESDLEVRASLRDEFYPLSVEKERQLRRKVLADEREKHMTRLPEPVSNEEARGTTLAEIPDINDIALSKDGKTLYAAVEDNNTISVYSLEQHKILRTFTGTVRAANYKGRCSDCGDRGVRALELSPDETRLYATGFEPDSLSVIRVATGEVIQTIATGRSPDAMVISRDGKRAWVMNRTSNTISAIDLTSYQPVGDIPLGTYDGAGRSGGYNIRPIALSLDEKTLLVPDMGRSDIVRIDTSTHQKVDYPAGDTQGTTSVVGFRPETGEVIFADSQGISRIGLTSQQPKLLAQWCNRSIYSVEAISPDGRYIALTTYGLEGYIVLLSVDASQVVGVYPASRARQVRFSADGKQIYVLGAKALTVLDRDKSLAPRVLVRHPQYGDVACLPDVD</sequence>
<proteinExistence type="inferred from homology"/>
<dbReference type="InterPro" id="IPR022764">
    <property type="entry name" value="Peptidase_S54_rhomboid_dom"/>
</dbReference>
<dbReference type="Gene3D" id="2.130.10.10">
    <property type="entry name" value="YVTN repeat-like/Quinoprotein amine dehydrogenase"/>
    <property type="match status" value="1"/>
</dbReference>
<dbReference type="InterPro" id="IPR050925">
    <property type="entry name" value="Rhomboid_protease_S54"/>
</dbReference>
<keyword evidence="4" id="KW-0378">Hydrolase</keyword>
<reference evidence="9 10" key="1">
    <citation type="submission" date="2018-05" db="EMBL/GenBank/DDBJ databases">
        <title>Freshwater and sediment microbial communities from various areas in North America, analyzing microbe dynamics in response to fracking.</title>
        <authorList>
            <person name="Lamendella R."/>
        </authorList>
    </citation>
    <scope>NUCLEOTIDE SEQUENCE [LARGE SCALE GENOMIC DNA]</scope>
    <source>
        <strain evidence="9 10">67</strain>
    </source>
</reference>
<evidence type="ECO:0000256" key="3">
    <source>
        <dbReference type="ARBA" id="ARBA00022692"/>
    </source>
</evidence>
<feature type="transmembrane region" description="Helical" evidence="7">
    <location>
        <begin position="229"/>
        <end position="250"/>
    </location>
</feature>
<keyword evidence="5 7" id="KW-1133">Transmembrane helix</keyword>
<dbReference type="InterPro" id="IPR015943">
    <property type="entry name" value="WD40/YVTN_repeat-like_dom_sf"/>
</dbReference>
<organism evidence="9 10">
    <name type="scientific">Klebsiella oxytoca</name>
    <dbReference type="NCBI Taxonomy" id="571"/>
    <lineage>
        <taxon>Bacteria</taxon>
        <taxon>Pseudomonadati</taxon>
        <taxon>Pseudomonadota</taxon>
        <taxon>Gammaproteobacteria</taxon>
        <taxon>Enterobacterales</taxon>
        <taxon>Enterobacteriaceae</taxon>
        <taxon>Klebsiella/Raoultella group</taxon>
        <taxon>Klebsiella</taxon>
    </lineage>
</organism>
<feature type="transmembrane region" description="Helical" evidence="7">
    <location>
        <begin position="104"/>
        <end position="124"/>
    </location>
</feature>
<accession>A0A318FY11</accession>
<feature type="transmembrane region" description="Helical" evidence="7">
    <location>
        <begin position="179"/>
        <end position="196"/>
    </location>
</feature>
<dbReference type="AlphaFoldDB" id="A0A318FY11"/>
<dbReference type="EMBL" id="QJJG01000004">
    <property type="protein sequence ID" value="PXW47198.1"/>
    <property type="molecule type" value="Genomic_DNA"/>
</dbReference>
<evidence type="ECO:0000256" key="6">
    <source>
        <dbReference type="ARBA" id="ARBA00023136"/>
    </source>
</evidence>
<dbReference type="SUPFAM" id="SSF51004">
    <property type="entry name" value="C-terminal (heme d1) domain of cytochrome cd1-nitrite reductase"/>
    <property type="match status" value="1"/>
</dbReference>
<dbReference type="InterPro" id="IPR011048">
    <property type="entry name" value="Haem_d1_sf"/>
</dbReference>